<reference evidence="2 3" key="1">
    <citation type="submission" date="2024-09" db="EMBL/GenBank/DDBJ databases">
        <authorList>
            <person name="Sun Q."/>
            <person name="Mori K."/>
        </authorList>
    </citation>
    <scope>NUCLEOTIDE SEQUENCE [LARGE SCALE GENOMIC DNA]</scope>
    <source>
        <strain evidence="2 3">NCAIM B.02604</strain>
    </source>
</reference>
<feature type="region of interest" description="Disordered" evidence="1">
    <location>
        <begin position="1"/>
        <end position="58"/>
    </location>
</feature>
<evidence type="ECO:0008006" key="4">
    <source>
        <dbReference type="Google" id="ProtNLM"/>
    </source>
</evidence>
<comment type="caution">
    <text evidence="2">The sequence shown here is derived from an EMBL/GenBank/DDBJ whole genome shotgun (WGS) entry which is preliminary data.</text>
</comment>
<evidence type="ECO:0000256" key="1">
    <source>
        <dbReference type="SAM" id="MobiDB-lite"/>
    </source>
</evidence>
<dbReference type="EMBL" id="JBHLUB010000030">
    <property type="protein sequence ID" value="MFC0582421.1"/>
    <property type="molecule type" value="Genomic_DNA"/>
</dbReference>
<dbReference type="RefSeq" id="WP_377459564.1">
    <property type="nucleotide sequence ID" value="NZ_JBHLUB010000030.1"/>
</dbReference>
<dbReference type="InterPro" id="IPR003615">
    <property type="entry name" value="HNH_nuc"/>
</dbReference>
<gene>
    <name evidence="2" type="ORF">ACFFFR_08515</name>
</gene>
<protein>
    <recommendedName>
        <fullName evidence="4">HNH endonuclease</fullName>
    </recommendedName>
</protein>
<proteinExistence type="predicted"/>
<accession>A0ABV6PBC2</accession>
<dbReference type="Proteomes" id="UP001589862">
    <property type="component" value="Unassembled WGS sequence"/>
</dbReference>
<evidence type="ECO:0000313" key="3">
    <source>
        <dbReference type="Proteomes" id="UP001589862"/>
    </source>
</evidence>
<dbReference type="CDD" id="cd00085">
    <property type="entry name" value="HNHc"/>
    <property type="match status" value="1"/>
</dbReference>
<evidence type="ECO:0000313" key="2">
    <source>
        <dbReference type="EMBL" id="MFC0582421.1"/>
    </source>
</evidence>
<feature type="compositionally biased region" description="Basic residues" evidence="1">
    <location>
        <begin position="8"/>
        <end position="17"/>
    </location>
</feature>
<keyword evidence="3" id="KW-1185">Reference proteome</keyword>
<dbReference type="Gene3D" id="1.10.30.50">
    <property type="match status" value="1"/>
</dbReference>
<sequence>MSQTPTHHQSHPHRRPSRGIFGSKAPDDEAPAGTLSTTRDTGSTPADAMARETGRSGPKTLAGCGFCTEVASHVGFIDRKTGQPPTISSAAEGFAVIDKIQNLKRWIQAVEFVAVTATAEHAFLQKNPRLNPTDIGADYLQDSKDDWAIKNFISTLATRLGLEFAQARRILRDGFHLVNDLTETLDSLRDGQITIAQAREIVFQFDAMRAAPMPSTNQPADPAPSSEQGELPLTPTAVPQPEPEAQTDAPNADSATDTTLPPVPETPTAEHEPPATHLPAPIETKSKELETELLGAAKHLGGRRFKNHARTLREQKAPESKANRARIAVKQRQINISDAGDGMGRLTAFMPLDRLAMLDAELDGRARSILRRSETRRGRSYKQIRADEFAEIILFGAGQVSLSGEDTAGKTATIVPAEEHGQPVLDGLEEYAVDVSAHAADRALVPGTGLGSRSKIIVTIPVELLISAGGYLTGEMLNAARHLHPELMKLAQLNRNKIEQGEQPYLGQLPYGVPSPHAHGYGPIAPQAALELAAQASQWTTIITNPVTGVPIGVGKKNYRPTQLMRILLQLRDQYCRVPGCHKPAIACEIDHFQGWAKDGGTDLTNLWHLCHEHHGLKTAGVWKFRQAMHGQSGDIEIVLPDGRVLTSPTPEFEAGKRFDVP</sequence>
<name>A0ABV6PBC2_9MICC</name>
<organism evidence="2 3">
    <name type="scientific">Micrococcoides hystricis</name>
    <dbReference type="NCBI Taxonomy" id="1572761"/>
    <lineage>
        <taxon>Bacteria</taxon>
        <taxon>Bacillati</taxon>
        <taxon>Actinomycetota</taxon>
        <taxon>Actinomycetes</taxon>
        <taxon>Micrococcales</taxon>
        <taxon>Micrococcaceae</taxon>
        <taxon>Micrococcoides</taxon>
    </lineage>
</organism>
<feature type="compositionally biased region" description="Polar residues" evidence="1">
    <location>
        <begin position="34"/>
        <end position="44"/>
    </location>
</feature>
<feature type="region of interest" description="Disordered" evidence="1">
    <location>
        <begin position="212"/>
        <end position="281"/>
    </location>
</feature>